<keyword evidence="4" id="KW-1185">Reference proteome</keyword>
<protein>
    <recommendedName>
        <fullName evidence="5">IST1 homolog</fullName>
    </recommendedName>
</protein>
<dbReference type="Proteomes" id="UP001162031">
    <property type="component" value="Unassembled WGS sequence"/>
</dbReference>
<comment type="caution">
    <text evidence="3">The sequence shown here is derived from an EMBL/GenBank/DDBJ whole genome shotgun (WGS) entry which is preliminary data.</text>
</comment>
<evidence type="ECO:0008006" key="5">
    <source>
        <dbReference type="Google" id="ProtNLM"/>
    </source>
</evidence>
<dbReference type="Pfam" id="PF03398">
    <property type="entry name" value="Ist1"/>
    <property type="match status" value="1"/>
</dbReference>
<dbReference type="InterPro" id="IPR042277">
    <property type="entry name" value="IST1-like"/>
</dbReference>
<dbReference type="PANTHER" id="PTHR12161">
    <property type="entry name" value="IST1 FAMILY MEMBER"/>
    <property type="match status" value="1"/>
</dbReference>
<dbReference type="AlphaFoldDB" id="A0AAV0V0W0"/>
<dbReference type="GO" id="GO:0015031">
    <property type="term" value="P:protein transport"/>
    <property type="evidence" value="ECO:0007669"/>
    <property type="project" value="InterPro"/>
</dbReference>
<feature type="region of interest" description="Disordered" evidence="2">
    <location>
        <begin position="257"/>
        <end position="326"/>
    </location>
</feature>
<sequence length="398" mass="43322">MFGFNVNKLKPNLTMAVHRIGIVKNKKANAALVQRREVARLLREGKEEKARIRVEGIIRDDLMIEGYEILELLCDLLAERANLIKTEFDCPHDMREAVCTLMWAANRTDVPELAEVKRQLTRKYGQDFEAAASRNVDGCVNGRVMQKLSVHPPSAFLVVNYMKEIAREFHVDWAPKEAQVIAADPLAPIPVPAGAFDTNGTRVSGSDFSALHASVRSVARRRSSCQGVGAPSSCMGGGVGGKYTNYQVAILQGSSVSGASASHGPRAPSGPSDTGATDDTAASLLSSRRTVQSYTNQPTHYFSTRSSQPVSIDQLDDDEDESIDPMQPAPVRSIEELPLPPSYPVPTATTTATASLAAVPMPPPSSGGIPDFDELTARFERLRKRQDRHDQGNMSFTF</sequence>
<feature type="compositionally biased region" description="Polar residues" evidence="2">
    <location>
        <begin position="283"/>
        <end position="310"/>
    </location>
</feature>
<organism evidence="3 4">
    <name type="scientific">Hyaloperonospora brassicae</name>
    <name type="common">Brassica downy mildew</name>
    <name type="synonym">Peronospora brassicae</name>
    <dbReference type="NCBI Taxonomy" id="162125"/>
    <lineage>
        <taxon>Eukaryota</taxon>
        <taxon>Sar</taxon>
        <taxon>Stramenopiles</taxon>
        <taxon>Oomycota</taxon>
        <taxon>Peronosporomycetes</taxon>
        <taxon>Peronosporales</taxon>
        <taxon>Peronosporaceae</taxon>
        <taxon>Hyaloperonospora</taxon>
    </lineage>
</organism>
<proteinExistence type="inferred from homology"/>
<evidence type="ECO:0000313" key="4">
    <source>
        <dbReference type="Proteomes" id="UP001162031"/>
    </source>
</evidence>
<dbReference type="EMBL" id="CANTFL010001453">
    <property type="protein sequence ID" value="CAI5741873.1"/>
    <property type="molecule type" value="Genomic_DNA"/>
</dbReference>
<evidence type="ECO:0000256" key="1">
    <source>
        <dbReference type="ARBA" id="ARBA00005536"/>
    </source>
</evidence>
<dbReference type="FunFam" id="1.20.1260.60:FF:000002">
    <property type="entry name" value="Vacuolar protein sorting-associated protein IST1"/>
    <property type="match status" value="1"/>
</dbReference>
<evidence type="ECO:0000313" key="3">
    <source>
        <dbReference type="EMBL" id="CAI5741873.1"/>
    </source>
</evidence>
<reference evidence="3" key="1">
    <citation type="submission" date="2022-12" db="EMBL/GenBank/DDBJ databases">
        <authorList>
            <person name="Webb A."/>
        </authorList>
    </citation>
    <scope>NUCLEOTIDE SEQUENCE</scope>
    <source>
        <strain evidence="3">Hp1</strain>
    </source>
</reference>
<dbReference type="InterPro" id="IPR005061">
    <property type="entry name" value="Ist1"/>
</dbReference>
<evidence type="ECO:0000256" key="2">
    <source>
        <dbReference type="SAM" id="MobiDB-lite"/>
    </source>
</evidence>
<dbReference type="PANTHER" id="PTHR12161:SF5">
    <property type="entry name" value="IST1 HOMOLOG"/>
    <property type="match status" value="1"/>
</dbReference>
<feature type="compositionally biased region" description="Acidic residues" evidence="2">
    <location>
        <begin position="314"/>
        <end position="323"/>
    </location>
</feature>
<dbReference type="Gene3D" id="1.20.1260.60">
    <property type="entry name" value="Vacuolar protein sorting-associated protein Ist1"/>
    <property type="match status" value="1"/>
</dbReference>
<gene>
    <name evidence="3" type="ORF">HBR001_LOCUS8695</name>
</gene>
<accession>A0AAV0V0W0</accession>
<comment type="similarity">
    <text evidence="1">Belongs to the IST1 family.</text>
</comment>
<name>A0AAV0V0W0_HYABA</name>